<keyword evidence="2" id="KW-0472">Membrane</keyword>
<name>A0ABV6X4D0_9ACTN</name>
<dbReference type="RefSeq" id="WP_380555238.1">
    <property type="nucleotide sequence ID" value="NZ_JBHEZY010000008.1"/>
</dbReference>
<accession>A0ABV6X4D0</accession>
<reference evidence="3 4" key="1">
    <citation type="submission" date="2024-09" db="EMBL/GenBank/DDBJ databases">
        <authorList>
            <person name="Lee S.D."/>
        </authorList>
    </citation>
    <scope>NUCLEOTIDE SEQUENCE [LARGE SCALE GENOMIC DNA]</scope>
    <source>
        <strain evidence="3 4">N1-3</strain>
    </source>
</reference>
<feature type="transmembrane region" description="Helical" evidence="2">
    <location>
        <begin position="393"/>
        <end position="414"/>
    </location>
</feature>
<protein>
    <submittedName>
        <fullName evidence="3">DUF6350 family protein</fullName>
    </submittedName>
</protein>
<evidence type="ECO:0000313" key="3">
    <source>
        <dbReference type="EMBL" id="MFC1433158.1"/>
    </source>
</evidence>
<evidence type="ECO:0000313" key="4">
    <source>
        <dbReference type="Proteomes" id="UP001592530"/>
    </source>
</evidence>
<organism evidence="3 4">
    <name type="scientific">Streptacidiphilus alkalitolerans</name>
    <dbReference type="NCBI Taxonomy" id="3342712"/>
    <lineage>
        <taxon>Bacteria</taxon>
        <taxon>Bacillati</taxon>
        <taxon>Actinomycetota</taxon>
        <taxon>Actinomycetes</taxon>
        <taxon>Kitasatosporales</taxon>
        <taxon>Streptomycetaceae</taxon>
        <taxon>Streptacidiphilus</taxon>
    </lineage>
</organism>
<evidence type="ECO:0000256" key="1">
    <source>
        <dbReference type="SAM" id="MobiDB-lite"/>
    </source>
</evidence>
<feature type="transmembrane region" description="Helical" evidence="2">
    <location>
        <begin position="161"/>
        <end position="184"/>
    </location>
</feature>
<dbReference type="Proteomes" id="UP001592530">
    <property type="component" value="Unassembled WGS sequence"/>
</dbReference>
<proteinExistence type="predicted"/>
<sequence>MAFLMERLRPAAARERALAAGADLAALRGGLIGGAVAACAGLAVVAVPMLLLWIVSPYVVAGPGEVVHLAACVWLLAHGADLVRPATYGSPGYGGPGVPLAVTPLLVSVLALVPLYRAGVRIGSPRPPSAEDEGPDEGADEEPDQDEGEQPEQAAVEPPQAWSALLGLGIGYLLVAAVAVAVAATGPLSLATPLTALGRVALVSLPVAALGVRRGIGPGAWGALRALSRPTWPTWLNRPDWLKRSAWPAWPAWLNSLDAPLRGLRALPDRVQAPGGPAVALRAALAAGAALLGAGGLVLTASLLAHFRAAGTMAAQTAPDLAGRLALLLLCAVVLPNAAVWAAAYATGPGFVLGGWFGPLGGTGAAGTATAATAANVPAFPLFTALPGSDRTLLGLLTLALPLTVGAVLAALVGRAATSGGRDWGPIATAVVALAAALGTGLLAALCAGASGGALGTAALAQVGPSPWRTGLAALAWAAAVGVPGAVLLRWRISCRRRASEAIPEAPGARWWRIGRRPTW</sequence>
<feature type="transmembrane region" description="Helical" evidence="2">
    <location>
        <begin position="325"/>
        <end position="346"/>
    </location>
</feature>
<dbReference type="Pfam" id="PF19877">
    <property type="entry name" value="DUF6350"/>
    <property type="match status" value="1"/>
</dbReference>
<gene>
    <name evidence="3" type="ORF">ACEZDB_21170</name>
</gene>
<keyword evidence="2" id="KW-0812">Transmembrane</keyword>
<feature type="transmembrane region" description="Helical" evidence="2">
    <location>
        <begin position="279"/>
        <end position="304"/>
    </location>
</feature>
<feature type="region of interest" description="Disordered" evidence="1">
    <location>
        <begin position="123"/>
        <end position="156"/>
    </location>
</feature>
<feature type="transmembrane region" description="Helical" evidence="2">
    <location>
        <begin position="426"/>
        <end position="451"/>
    </location>
</feature>
<comment type="caution">
    <text evidence="3">The sequence shown here is derived from an EMBL/GenBank/DDBJ whole genome shotgun (WGS) entry which is preliminary data.</text>
</comment>
<feature type="transmembrane region" description="Helical" evidence="2">
    <location>
        <begin position="97"/>
        <end position="116"/>
    </location>
</feature>
<dbReference type="InterPro" id="IPR045931">
    <property type="entry name" value="DUF6350"/>
</dbReference>
<feature type="transmembrane region" description="Helical" evidence="2">
    <location>
        <begin position="31"/>
        <end position="51"/>
    </location>
</feature>
<dbReference type="EMBL" id="JBHEZY010000008">
    <property type="protein sequence ID" value="MFC1433158.1"/>
    <property type="molecule type" value="Genomic_DNA"/>
</dbReference>
<evidence type="ECO:0000256" key="2">
    <source>
        <dbReference type="SAM" id="Phobius"/>
    </source>
</evidence>
<feature type="transmembrane region" description="Helical" evidence="2">
    <location>
        <begin position="471"/>
        <end position="489"/>
    </location>
</feature>
<feature type="compositionally biased region" description="Acidic residues" evidence="1">
    <location>
        <begin position="130"/>
        <end position="150"/>
    </location>
</feature>
<keyword evidence="2" id="KW-1133">Transmembrane helix</keyword>